<organism evidence="3 4">
    <name type="scientific">Thalassovita mediterranea</name>
    <dbReference type="NCBI Taxonomy" id="340021"/>
    <lineage>
        <taxon>Bacteria</taxon>
        <taxon>Pseudomonadati</taxon>
        <taxon>Pseudomonadota</taxon>
        <taxon>Alphaproteobacteria</taxon>
        <taxon>Rhodobacterales</taxon>
        <taxon>Roseobacteraceae</taxon>
        <taxon>Thalassovita</taxon>
    </lineage>
</organism>
<keyword evidence="2" id="KW-0802">TPR repeat</keyword>
<dbReference type="InterPro" id="IPR019734">
    <property type="entry name" value="TPR_rpt"/>
</dbReference>
<dbReference type="SUPFAM" id="SSF48452">
    <property type="entry name" value="TPR-like"/>
    <property type="match status" value="1"/>
</dbReference>
<dbReference type="InterPro" id="IPR050498">
    <property type="entry name" value="Ycf3"/>
</dbReference>
<dbReference type="RefSeq" id="WP_231725035.1">
    <property type="nucleotide sequence ID" value="NZ_CYSF01000006.1"/>
</dbReference>
<dbReference type="Proteomes" id="UP000051681">
    <property type="component" value="Unassembled WGS sequence"/>
</dbReference>
<dbReference type="SMART" id="SM00028">
    <property type="entry name" value="TPR"/>
    <property type="match status" value="3"/>
</dbReference>
<accession>A0A0P1H0Y4</accession>
<dbReference type="STRING" id="340021.TM5383_00927"/>
<sequence>MSIVGFSPKVIVAASMTLFLFTSPVKGSNSATNDDVGALLQELEQGDPVASRQAARALELEWSKSGSASMNLLLNRGEAALNRSDYRAAVDHLTALTDHAPHFAEGWALRARAWHHLDEPGLALSDLQQVLALNPNHFHALFGLGVTLEQLNRPKLALRAYRLVLNIHPQYEEATEAVSRLTPLVQGESL</sequence>
<dbReference type="Pfam" id="PF13432">
    <property type="entry name" value="TPR_16"/>
    <property type="match status" value="1"/>
</dbReference>
<dbReference type="AlphaFoldDB" id="A0A0P1H0Y4"/>
<dbReference type="EMBL" id="CYSF01000006">
    <property type="protein sequence ID" value="CUH83726.1"/>
    <property type="molecule type" value="Genomic_DNA"/>
</dbReference>
<evidence type="ECO:0000313" key="4">
    <source>
        <dbReference type="Proteomes" id="UP000051681"/>
    </source>
</evidence>
<evidence type="ECO:0000256" key="2">
    <source>
        <dbReference type="ARBA" id="ARBA00022803"/>
    </source>
</evidence>
<reference evidence="3 4" key="1">
    <citation type="submission" date="2015-09" db="EMBL/GenBank/DDBJ databases">
        <authorList>
            <consortium name="Swine Surveillance"/>
        </authorList>
    </citation>
    <scope>NUCLEOTIDE SEQUENCE [LARGE SCALE GENOMIC DNA]</scope>
    <source>
        <strain evidence="3 4">CECT 8383</strain>
    </source>
</reference>
<proteinExistence type="predicted"/>
<gene>
    <name evidence="3" type="ORF">TM5383_00927</name>
</gene>
<keyword evidence="1" id="KW-0677">Repeat</keyword>
<dbReference type="InterPro" id="IPR011990">
    <property type="entry name" value="TPR-like_helical_dom_sf"/>
</dbReference>
<name>A0A0P1H0Y4_9RHOB</name>
<protein>
    <submittedName>
        <fullName evidence="3">Putative PEP-CTERM system TPR-repeat lipoprotein</fullName>
    </submittedName>
</protein>
<dbReference type="Gene3D" id="1.25.40.10">
    <property type="entry name" value="Tetratricopeptide repeat domain"/>
    <property type="match status" value="1"/>
</dbReference>
<dbReference type="PANTHER" id="PTHR44858:SF1">
    <property type="entry name" value="UDP-N-ACETYLGLUCOSAMINE--PEPTIDE N-ACETYLGLUCOSAMINYLTRANSFERASE SPINDLY-RELATED"/>
    <property type="match status" value="1"/>
</dbReference>
<evidence type="ECO:0000256" key="1">
    <source>
        <dbReference type="ARBA" id="ARBA00022737"/>
    </source>
</evidence>
<dbReference type="PANTHER" id="PTHR44858">
    <property type="entry name" value="TETRATRICOPEPTIDE REPEAT PROTEIN 6"/>
    <property type="match status" value="1"/>
</dbReference>
<keyword evidence="4" id="KW-1185">Reference proteome</keyword>
<keyword evidence="3" id="KW-0449">Lipoprotein</keyword>
<evidence type="ECO:0000313" key="3">
    <source>
        <dbReference type="EMBL" id="CUH83726.1"/>
    </source>
</evidence>